<dbReference type="Gene3D" id="1.25.40.10">
    <property type="entry name" value="Tetratricopeptide repeat domain"/>
    <property type="match status" value="1"/>
</dbReference>
<evidence type="ECO:0000256" key="1">
    <source>
        <dbReference type="ARBA" id="ARBA00023015"/>
    </source>
</evidence>
<dbReference type="SUPFAM" id="SSF48452">
    <property type="entry name" value="TPR-like"/>
    <property type="match status" value="1"/>
</dbReference>
<keyword evidence="3" id="KW-0804">Transcription</keyword>
<dbReference type="InterPro" id="IPR036388">
    <property type="entry name" value="WH-like_DNA-bd_sf"/>
</dbReference>
<accession>A0A3A1VLB0</accession>
<dbReference type="Proteomes" id="UP000266482">
    <property type="component" value="Unassembled WGS sequence"/>
</dbReference>
<evidence type="ECO:0000313" key="6">
    <source>
        <dbReference type="Proteomes" id="UP000266482"/>
    </source>
</evidence>
<feature type="domain" description="HTH luxR-type" evidence="4">
    <location>
        <begin position="804"/>
        <end position="869"/>
    </location>
</feature>
<keyword evidence="2" id="KW-0238">DNA-binding</keyword>
<dbReference type="Gene3D" id="1.10.10.10">
    <property type="entry name" value="Winged helix-like DNA-binding domain superfamily/Winged helix DNA-binding domain"/>
    <property type="match status" value="1"/>
</dbReference>
<dbReference type="PROSITE" id="PS00622">
    <property type="entry name" value="HTH_LUXR_1"/>
    <property type="match status" value="1"/>
</dbReference>
<proteinExistence type="predicted"/>
<evidence type="ECO:0000256" key="3">
    <source>
        <dbReference type="ARBA" id="ARBA00023163"/>
    </source>
</evidence>
<dbReference type="InterPro" id="IPR059106">
    <property type="entry name" value="WHD_MalT"/>
</dbReference>
<dbReference type="GO" id="GO:0006355">
    <property type="term" value="P:regulation of DNA-templated transcription"/>
    <property type="evidence" value="ECO:0007669"/>
    <property type="project" value="InterPro"/>
</dbReference>
<dbReference type="CDD" id="cd06170">
    <property type="entry name" value="LuxR_C_like"/>
    <property type="match status" value="1"/>
</dbReference>
<dbReference type="GO" id="GO:0003677">
    <property type="term" value="F:DNA binding"/>
    <property type="evidence" value="ECO:0007669"/>
    <property type="project" value="UniProtKB-KW"/>
</dbReference>
<dbReference type="Gene3D" id="3.40.50.300">
    <property type="entry name" value="P-loop containing nucleotide triphosphate hydrolases"/>
    <property type="match status" value="1"/>
</dbReference>
<sequence length="870" mass="97955">MALSVPIVATAKISVPTIKPHLVERVRLHDALTAAISARITPICAPAGYGKTTLLAMWVQKAGLRCGWLSIDNMDNDEIRFWRYVAHAAGRLLSGDAESRIVQLAQTLPAVSIITFIDALLNELTELKQHAVLVLDDYHHIMNERIHNQLSYLIDYLPERLHLIIASRMALPFSTKKWRLMDQPSENAGDLELSFSLEEASRYIRDCVSVPLATEQIERLQQRTEGWIVGLQLAAASLRSGISFEQLLNSFKGDRRDIADYLFHEVLDRLPDELRDFLLEVSVLFRMDAELCDSVTGREGSAELLNALYRSNLFLIPIEDQHGWYRCHPLFAEYVSDRMKKSSQQRWRLLHARASEAMADRGFTGEAIEHAIAAQQFAQLERLLGRQLPLSMSSGEIVLLLRWFDSFPDGYAIAPELMLFHAFVLVLTGRLEDAEAMLRRLEHLHHELKEEGASRERLDELLSGILFVRSNLVFSSGHFEGWFAFTEGILHRLAPENSAFYTFNYNLGEPFVRRTAMGMNGVLSEETEKMAQLFTSALDSHGWEEALINLYVKLSLAEGYYEWNRLEDCRRLLRSIEQAVFKRGLPGLLIPHRLTEARCYMAAGKPLLANQAFEEAWAIALAAPEGPWLDELRAFRLRMYLQEGKLAAAKQAAEELKLSPSDKPTFNREFRYLSYVRLLSKLRKENDALIMLELLRPQTEREGLLSSLAENAMLQALHRYQLGHMEEALPLLHEALLIGEANGYIRTFTDEGDAMKALLERYAAAQSSSGESAALGEAKAVSADYLGRLLAAFPAPKKARQIAAAKLAEPLTRVEQELLRQLQAGASNKQIAAELSLSEGTVKVYLSNLYGKLGVSSRTQALIAAQKMGL</sequence>
<gene>
    <name evidence="5" type="ORF">D3P08_03065</name>
</gene>
<dbReference type="Pfam" id="PF17874">
    <property type="entry name" value="TPR_MalT"/>
    <property type="match status" value="1"/>
</dbReference>
<keyword evidence="6" id="KW-1185">Reference proteome</keyword>
<dbReference type="SMART" id="SM00421">
    <property type="entry name" value="HTH_LUXR"/>
    <property type="match status" value="1"/>
</dbReference>
<dbReference type="PANTHER" id="PTHR44688:SF16">
    <property type="entry name" value="DNA-BINDING TRANSCRIPTIONAL ACTIVATOR DEVR_DOSR"/>
    <property type="match status" value="1"/>
</dbReference>
<dbReference type="PRINTS" id="PR00038">
    <property type="entry name" value="HTHLUXR"/>
</dbReference>
<dbReference type="SUPFAM" id="SSF52540">
    <property type="entry name" value="P-loop containing nucleoside triphosphate hydrolases"/>
    <property type="match status" value="1"/>
</dbReference>
<protein>
    <submittedName>
        <fullName evidence="5">LuxR family transcriptional regulator</fullName>
    </submittedName>
</protein>
<comment type="caution">
    <text evidence="5">The sequence shown here is derived from an EMBL/GenBank/DDBJ whole genome shotgun (WGS) entry which is preliminary data.</text>
</comment>
<dbReference type="PANTHER" id="PTHR44688">
    <property type="entry name" value="DNA-BINDING TRANSCRIPTIONAL ACTIVATOR DEVR_DOSR"/>
    <property type="match status" value="1"/>
</dbReference>
<dbReference type="InterPro" id="IPR027417">
    <property type="entry name" value="P-loop_NTPase"/>
</dbReference>
<dbReference type="AlphaFoldDB" id="A0A3A1VLB0"/>
<dbReference type="InterPro" id="IPR000792">
    <property type="entry name" value="Tscrpt_reg_LuxR_C"/>
</dbReference>
<evidence type="ECO:0000259" key="4">
    <source>
        <dbReference type="PROSITE" id="PS50043"/>
    </source>
</evidence>
<evidence type="ECO:0000256" key="2">
    <source>
        <dbReference type="ARBA" id="ARBA00023125"/>
    </source>
</evidence>
<organism evidence="5 6">
    <name type="scientific">Paenibacillus nanensis</name>
    <dbReference type="NCBI Taxonomy" id="393251"/>
    <lineage>
        <taxon>Bacteria</taxon>
        <taxon>Bacillati</taxon>
        <taxon>Bacillota</taxon>
        <taxon>Bacilli</taxon>
        <taxon>Bacillales</taxon>
        <taxon>Paenibacillaceae</taxon>
        <taxon>Paenibacillus</taxon>
    </lineage>
</organism>
<dbReference type="Pfam" id="PF00196">
    <property type="entry name" value="GerE"/>
    <property type="match status" value="1"/>
</dbReference>
<dbReference type="InterPro" id="IPR011990">
    <property type="entry name" value="TPR-like_helical_dom_sf"/>
</dbReference>
<dbReference type="RefSeq" id="WP_119597928.1">
    <property type="nucleotide sequence ID" value="NZ_QXQA01000001.1"/>
</dbReference>
<dbReference type="EMBL" id="QXQA01000001">
    <property type="protein sequence ID" value="RIX60552.1"/>
    <property type="molecule type" value="Genomic_DNA"/>
</dbReference>
<keyword evidence="1" id="KW-0805">Transcription regulation</keyword>
<dbReference type="SUPFAM" id="SSF46894">
    <property type="entry name" value="C-terminal effector domain of the bipartite response regulators"/>
    <property type="match status" value="1"/>
</dbReference>
<dbReference type="PROSITE" id="PS50043">
    <property type="entry name" value="HTH_LUXR_2"/>
    <property type="match status" value="1"/>
</dbReference>
<reference evidence="5 6" key="1">
    <citation type="submission" date="2018-09" db="EMBL/GenBank/DDBJ databases">
        <title>Paenibacillus aracenensis nov. sp. isolated from a cave in southern Spain.</title>
        <authorList>
            <person name="Jurado V."/>
            <person name="Gutierrez-Patricio S."/>
            <person name="Gonzalez-Pimentel J.L."/>
            <person name="Miller A.Z."/>
            <person name="Laiz L."/>
            <person name="Saiz-Jimenez C."/>
        </authorList>
    </citation>
    <scope>NUCLEOTIDE SEQUENCE [LARGE SCALE GENOMIC DNA]</scope>
    <source>
        <strain evidence="5 6">DSM 22867</strain>
    </source>
</reference>
<dbReference type="Pfam" id="PF25873">
    <property type="entry name" value="WHD_MalT"/>
    <property type="match status" value="1"/>
</dbReference>
<evidence type="ECO:0000313" key="5">
    <source>
        <dbReference type="EMBL" id="RIX60552.1"/>
    </source>
</evidence>
<name>A0A3A1VLB0_9BACL</name>
<dbReference type="InterPro" id="IPR041617">
    <property type="entry name" value="TPR_MalT"/>
</dbReference>
<dbReference type="OrthoDB" id="1137593at2"/>
<dbReference type="InterPro" id="IPR016032">
    <property type="entry name" value="Sig_transdc_resp-reg_C-effctor"/>
</dbReference>